<evidence type="ECO:0008006" key="4">
    <source>
        <dbReference type="Google" id="ProtNLM"/>
    </source>
</evidence>
<reference evidence="2 3" key="1">
    <citation type="submission" date="2018-06" db="EMBL/GenBank/DDBJ databases">
        <title>Extensive metabolic versatility and redundancy in microbially diverse, dynamic hydrothermal sediments.</title>
        <authorList>
            <person name="Dombrowski N."/>
            <person name="Teske A."/>
            <person name="Baker B.J."/>
        </authorList>
    </citation>
    <scope>NUCLEOTIDE SEQUENCE [LARGE SCALE GENOMIC DNA]</scope>
    <source>
        <strain evidence="2">B35_G9</strain>
    </source>
</reference>
<feature type="transmembrane region" description="Helical" evidence="1">
    <location>
        <begin position="258"/>
        <end position="277"/>
    </location>
</feature>
<evidence type="ECO:0000313" key="3">
    <source>
        <dbReference type="Proteomes" id="UP000282321"/>
    </source>
</evidence>
<accession>A0A660SBI0</accession>
<protein>
    <recommendedName>
        <fullName evidence="4">ABC transporter permease</fullName>
    </recommendedName>
</protein>
<dbReference type="Pfam" id="PF12679">
    <property type="entry name" value="ABC2_membrane_2"/>
    <property type="match status" value="1"/>
</dbReference>
<organism evidence="2 3">
    <name type="scientific">candidate division TA06 bacterium</name>
    <dbReference type="NCBI Taxonomy" id="2250710"/>
    <lineage>
        <taxon>Bacteria</taxon>
        <taxon>Bacteria division TA06</taxon>
    </lineage>
</organism>
<dbReference type="AlphaFoldDB" id="A0A660SBI0"/>
<gene>
    <name evidence="2" type="ORF">DRP44_00315</name>
</gene>
<evidence type="ECO:0000313" key="2">
    <source>
        <dbReference type="EMBL" id="RKX68154.1"/>
    </source>
</evidence>
<comment type="caution">
    <text evidence="2">The sequence shown here is derived from an EMBL/GenBank/DDBJ whole genome shotgun (WGS) entry which is preliminary data.</text>
</comment>
<keyword evidence="1" id="KW-0472">Membrane</keyword>
<sequence length="372" mass="42446">MRDSILLFKKEMIAIFRDKRLILTVTLVPFIFIPAIFYFNGIGRNTKPEKKFVIAYNEKCPYVSFLEKYNFQTVKILDKSDALKFDAWDVFVYNSKEDTLLKLYVNAAKSNSGGIIKTMERYYLSFRDVYIKDKLKSMQIDINKVIPPTIKIIRINESKNSIVSFLLPFFILIYLFSNAIGVGLDSIAGEKERNTLQILLVNRISRESILFGKLFSTMTVSLTGAIFSILGILVLYIFKIIPNAGSTLLNFTPVNFSLFSIIILSLDMLVVSILILISSYSRTVKEGQGYILPVYFIILILGMAVMNPDSSIAVNFANWPFINSLLSMQNILNGNIHTSYIVWTIVSNILFTIIILKIATILFNRESIIFRK</sequence>
<evidence type="ECO:0000256" key="1">
    <source>
        <dbReference type="SAM" id="Phobius"/>
    </source>
</evidence>
<feature type="transmembrane region" description="Helical" evidence="1">
    <location>
        <begin position="21"/>
        <end position="39"/>
    </location>
</feature>
<name>A0A660SBI0_UNCT6</name>
<dbReference type="Proteomes" id="UP000282321">
    <property type="component" value="Unassembled WGS sequence"/>
</dbReference>
<keyword evidence="1" id="KW-0812">Transmembrane</keyword>
<dbReference type="GO" id="GO:0140359">
    <property type="term" value="F:ABC-type transporter activity"/>
    <property type="evidence" value="ECO:0007669"/>
    <property type="project" value="InterPro"/>
</dbReference>
<feature type="transmembrane region" description="Helical" evidence="1">
    <location>
        <begin position="209"/>
        <end position="238"/>
    </location>
</feature>
<dbReference type="EMBL" id="QNBC01000002">
    <property type="protein sequence ID" value="RKX68154.1"/>
    <property type="molecule type" value="Genomic_DNA"/>
</dbReference>
<proteinExistence type="predicted"/>
<feature type="transmembrane region" description="Helical" evidence="1">
    <location>
        <begin position="340"/>
        <end position="363"/>
    </location>
</feature>
<keyword evidence="1" id="KW-1133">Transmembrane helix</keyword>
<feature type="transmembrane region" description="Helical" evidence="1">
    <location>
        <begin position="289"/>
        <end position="306"/>
    </location>
</feature>
<dbReference type="GO" id="GO:0005886">
    <property type="term" value="C:plasma membrane"/>
    <property type="evidence" value="ECO:0007669"/>
    <property type="project" value="UniProtKB-SubCell"/>
</dbReference>
<dbReference type="PANTHER" id="PTHR43471:SF3">
    <property type="entry name" value="ABC TRANSPORTER PERMEASE PROTEIN NATB"/>
    <property type="match status" value="1"/>
</dbReference>
<dbReference type="PANTHER" id="PTHR43471">
    <property type="entry name" value="ABC TRANSPORTER PERMEASE"/>
    <property type="match status" value="1"/>
</dbReference>
<feature type="transmembrane region" description="Helical" evidence="1">
    <location>
        <begin position="165"/>
        <end position="188"/>
    </location>
</feature>